<dbReference type="AlphaFoldDB" id="U2IZ48"/>
<dbReference type="SUPFAM" id="SSF49899">
    <property type="entry name" value="Concanavalin A-like lectins/glucanases"/>
    <property type="match status" value="1"/>
</dbReference>
<gene>
    <name evidence="5" type="ORF">M472_04260</name>
</gene>
<comment type="catalytic activity">
    <reaction evidence="1">
        <text>Hydrolysis of alpha-(2-&gt;3)-, alpha-(2-&gt;6)-, alpha-(2-&gt;8)- glycosidic linkages of terminal sialic acid residues in oligosaccharides, glycoproteins, glycolipids, colominic acid and synthetic substrates.</text>
        <dbReference type="EC" id="3.2.1.18"/>
    </reaction>
</comment>
<evidence type="ECO:0000313" key="6">
    <source>
        <dbReference type="Proteomes" id="UP000016584"/>
    </source>
</evidence>
<dbReference type="GO" id="GO:0005737">
    <property type="term" value="C:cytoplasm"/>
    <property type="evidence" value="ECO:0007669"/>
    <property type="project" value="TreeGrafter"/>
</dbReference>
<proteinExistence type="inferred from homology"/>
<accession>U2IZ48</accession>
<dbReference type="CDD" id="cd15482">
    <property type="entry name" value="Sialidase_non-viral"/>
    <property type="match status" value="1"/>
</dbReference>
<dbReference type="InterPro" id="IPR026856">
    <property type="entry name" value="Sialidase_fam"/>
</dbReference>
<dbReference type="PANTHER" id="PTHR10628:SF30">
    <property type="entry name" value="EXO-ALPHA-SIALIDASE"/>
    <property type="match status" value="1"/>
</dbReference>
<organism evidence="5 6">
    <name type="scientific">Sphingobacterium paucimobilis HER1398</name>
    <dbReference type="NCBI Taxonomy" id="1346330"/>
    <lineage>
        <taxon>Bacteria</taxon>
        <taxon>Pseudomonadati</taxon>
        <taxon>Bacteroidota</taxon>
        <taxon>Sphingobacteriia</taxon>
        <taxon>Sphingobacteriales</taxon>
        <taxon>Sphingobacteriaceae</taxon>
        <taxon>Sphingobacterium</taxon>
    </lineage>
</organism>
<dbReference type="GO" id="GO:0004308">
    <property type="term" value="F:exo-alpha-sialidase activity"/>
    <property type="evidence" value="ECO:0007669"/>
    <property type="project" value="UniProtKB-EC"/>
</dbReference>
<dbReference type="Pfam" id="PF13385">
    <property type="entry name" value="Laminin_G_3"/>
    <property type="match status" value="1"/>
</dbReference>
<evidence type="ECO:0000256" key="2">
    <source>
        <dbReference type="ARBA" id="ARBA00009348"/>
    </source>
</evidence>
<dbReference type="GO" id="GO:0009313">
    <property type="term" value="P:oligosaccharide catabolic process"/>
    <property type="evidence" value="ECO:0007669"/>
    <property type="project" value="TreeGrafter"/>
</dbReference>
<reference evidence="5 6" key="1">
    <citation type="journal article" date="2013" name="Genome Announc.">
        <title>The Draft Genome Sequence of Sphingomonas paucimobilis Strain HER1398 (Proteobacteria), Host to the Giant PAU Phage, Indicates That It Is a Member of the Genus Sphingobacterium (Bacteroidetes).</title>
        <authorList>
            <person name="White R.A.III."/>
            <person name="Suttle C.A."/>
        </authorList>
    </citation>
    <scope>NUCLEOTIDE SEQUENCE [LARGE SCALE GENOMIC DNA]</scope>
    <source>
        <strain evidence="5 6">HER1398</strain>
    </source>
</reference>
<dbReference type="EC" id="3.2.1.18" evidence="3"/>
<dbReference type="Pfam" id="PF13088">
    <property type="entry name" value="BNR_2"/>
    <property type="match status" value="1"/>
</dbReference>
<dbReference type="GO" id="GO:0016020">
    <property type="term" value="C:membrane"/>
    <property type="evidence" value="ECO:0007669"/>
    <property type="project" value="TreeGrafter"/>
</dbReference>
<dbReference type="InterPro" id="IPR011040">
    <property type="entry name" value="Sialidase"/>
</dbReference>
<dbReference type="InterPro" id="IPR013320">
    <property type="entry name" value="ConA-like_dom_sf"/>
</dbReference>
<feature type="domain" description="Sialidase" evidence="4">
    <location>
        <begin position="82"/>
        <end position="350"/>
    </location>
</feature>
<dbReference type="STRING" id="1346330.M472_04260"/>
<comment type="caution">
    <text evidence="5">The sequence shown here is derived from an EMBL/GenBank/DDBJ whole genome shotgun (WGS) entry which is preliminary data.</text>
</comment>
<comment type="similarity">
    <text evidence="2">Belongs to the glycosyl hydrolase 33 family.</text>
</comment>
<dbReference type="Gene3D" id="2.120.10.10">
    <property type="match status" value="1"/>
</dbReference>
<keyword evidence="6" id="KW-1185">Reference proteome</keyword>
<dbReference type="eggNOG" id="COG0028">
    <property type="taxonomic scope" value="Bacteria"/>
</dbReference>
<dbReference type="SUPFAM" id="SSF50939">
    <property type="entry name" value="Sialidases"/>
    <property type="match status" value="1"/>
</dbReference>
<dbReference type="Proteomes" id="UP000016584">
    <property type="component" value="Unassembled WGS sequence"/>
</dbReference>
<protein>
    <recommendedName>
        <fullName evidence="3">exo-alpha-sialidase</fullName>
        <ecNumber evidence="3">3.2.1.18</ecNumber>
    </recommendedName>
</protein>
<dbReference type="PANTHER" id="PTHR10628">
    <property type="entry name" value="SIALIDASE"/>
    <property type="match status" value="1"/>
</dbReference>
<dbReference type="InterPro" id="IPR036278">
    <property type="entry name" value="Sialidase_sf"/>
</dbReference>
<dbReference type="GO" id="GO:0006689">
    <property type="term" value="P:ganglioside catabolic process"/>
    <property type="evidence" value="ECO:0007669"/>
    <property type="project" value="TreeGrafter"/>
</dbReference>
<sequence length="613" mass="66958">MALLLVFGVLSCGERYLVQPYGLAAIGQVVSEIPIDSVKTYNAFTAGVDGVNSYRIPSLVTASNGDLLLFCEARKTSWRDKSPTDIVLKTSSDNGVNWSTMRTLLSAGEDAFMDPVAVVNKKTGRIFLFSCLWPKNDVSMLNNSVWMMYSDDAGGSWSTAADLTNAVIPSGFYITGFGPGSGFQMSDQSNFPGRLIVPIRLSNGTINRNRVLYSDDQGSTWNLGQQMADGGEFQIAESPANTLIYNRRGNASRYKGTSVDGGVTWTGYQLDTALKSVEGGCQGSILGIDSVLLYTGPAGGNANSEVDNRANLTLYRSLDGGMTWGQKQLLFDKASGYSCISQLNNGDFAIVFESANTPGFIKSATRGYDWMRLDVLIVPKEILNKDYWFNAPVSTYFELDGSTYISIPDHGELNIENGQSKTFTFWYKPITGSAGRILNKRVGSTTGYEFVLNSTLTMAANIRSNSNMNLGTPNSIEQMELNQWNHIAVMYDQTGATKLGKIYLNGNLIAQSTSLAQSTNQSIEPLAELLFGTASSKTAFLKGAIDEIRIYDKALTLTQINTDMRTAKLVDYTDMIAVYDFENITNGQVINRVKNQHHGAVIGNVKTNQRIVQ</sequence>
<evidence type="ECO:0000256" key="3">
    <source>
        <dbReference type="ARBA" id="ARBA00012733"/>
    </source>
</evidence>
<evidence type="ECO:0000259" key="4">
    <source>
        <dbReference type="Pfam" id="PF13088"/>
    </source>
</evidence>
<name>U2IZ48_9SPHI</name>
<dbReference type="Gene3D" id="2.60.120.200">
    <property type="match status" value="1"/>
</dbReference>
<evidence type="ECO:0000256" key="1">
    <source>
        <dbReference type="ARBA" id="ARBA00000427"/>
    </source>
</evidence>
<dbReference type="PATRIC" id="fig|1346330.5.peg.3612"/>
<dbReference type="EMBL" id="ATDL01000020">
    <property type="protein sequence ID" value="ERJ57974.1"/>
    <property type="molecule type" value="Genomic_DNA"/>
</dbReference>
<evidence type="ECO:0000313" key="5">
    <source>
        <dbReference type="EMBL" id="ERJ57974.1"/>
    </source>
</evidence>
<dbReference type="eggNOG" id="COG4409">
    <property type="taxonomic scope" value="Bacteria"/>
</dbReference>